<reference evidence="12" key="1">
    <citation type="journal article" date="2010" name="Nature">
        <title>The Amphimedon queenslandica genome and the evolution of animal complexity.</title>
        <authorList>
            <person name="Srivastava M."/>
            <person name="Simakov O."/>
            <person name="Chapman J."/>
            <person name="Fahey B."/>
            <person name="Gauthier M.E."/>
            <person name="Mitros T."/>
            <person name="Richards G.S."/>
            <person name="Conaco C."/>
            <person name="Dacre M."/>
            <person name="Hellsten U."/>
            <person name="Larroux C."/>
            <person name="Putnam N.H."/>
            <person name="Stanke M."/>
            <person name="Adamska M."/>
            <person name="Darling A."/>
            <person name="Degnan S.M."/>
            <person name="Oakley T.H."/>
            <person name="Plachetzki D.C."/>
            <person name="Zhai Y."/>
            <person name="Adamski M."/>
            <person name="Calcino A."/>
            <person name="Cummins S.F."/>
            <person name="Goodstein D.M."/>
            <person name="Harris C."/>
            <person name="Jackson D.J."/>
            <person name="Leys S.P."/>
            <person name="Shu S."/>
            <person name="Woodcroft B.J."/>
            <person name="Vervoort M."/>
            <person name="Kosik K.S."/>
            <person name="Manning G."/>
            <person name="Degnan B.M."/>
            <person name="Rokhsar D.S."/>
        </authorList>
    </citation>
    <scope>NUCLEOTIDE SEQUENCE [LARGE SCALE GENOMIC DNA]</scope>
</reference>
<evidence type="ECO:0000313" key="12">
    <source>
        <dbReference type="Proteomes" id="UP000007879"/>
    </source>
</evidence>
<comment type="subcellular location">
    <subcellularLocation>
        <location evidence="1">Cytoplasm</location>
    </subcellularLocation>
</comment>
<dbReference type="InterPro" id="IPR012227">
    <property type="entry name" value="TNF_rcpt-assoc_TRAF_met"/>
</dbReference>
<dbReference type="Proteomes" id="UP000007879">
    <property type="component" value="Unassembled WGS sequence"/>
</dbReference>
<keyword evidence="5 7" id="KW-0863">Zinc-finger</keyword>
<evidence type="ECO:0000256" key="2">
    <source>
        <dbReference type="ARBA" id="ARBA00022490"/>
    </source>
</evidence>
<reference evidence="11" key="2">
    <citation type="submission" date="2024-06" db="UniProtKB">
        <authorList>
            <consortium name="EnsemblMetazoa"/>
        </authorList>
    </citation>
    <scope>IDENTIFICATION</scope>
</reference>
<dbReference type="GeneID" id="105316466"/>
<dbReference type="GO" id="GO:0043122">
    <property type="term" value="P:regulation of canonical NF-kappaB signal transduction"/>
    <property type="evidence" value="ECO:0007669"/>
    <property type="project" value="TreeGrafter"/>
</dbReference>
<keyword evidence="6 7" id="KW-0862">Zinc</keyword>
<dbReference type="PROSITE" id="PS50089">
    <property type="entry name" value="ZF_RING_2"/>
    <property type="match status" value="1"/>
</dbReference>
<dbReference type="Gene3D" id="2.60.210.10">
    <property type="entry name" value="Apoptosis, Tumor Necrosis Factor Receptor Associated Protein 2, Chain A"/>
    <property type="match status" value="1"/>
</dbReference>
<dbReference type="GO" id="GO:0007165">
    <property type="term" value="P:signal transduction"/>
    <property type="evidence" value="ECO:0007669"/>
    <property type="project" value="InterPro"/>
</dbReference>
<dbReference type="Pfam" id="PF02176">
    <property type="entry name" value="zf-TRAF"/>
    <property type="match status" value="2"/>
</dbReference>
<feature type="domain" description="RING-type" evidence="8">
    <location>
        <begin position="54"/>
        <end position="95"/>
    </location>
</feature>
<dbReference type="KEGG" id="aqu:105316466"/>
<dbReference type="PROSITE" id="PS50144">
    <property type="entry name" value="MATH"/>
    <property type="match status" value="1"/>
</dbReference>
<feature type="zinc finger region" description="TRAF-type" evidence="7">
    <location>
        <begin position="196"/>
        <end position="243"/>
    </location>
</feature>
<organism evidence="11 12">
    <name type="scientific">Amphimedon queenslandica</name>
    <name type="common">Sponge</name>
    <dbReference type="NCBI Taxonomy" id="400682"/>
    <lineage>
        <taxon>Eukaryota</taxon>
        <taxon>Metazoa</taxon>
        <taxon>Porifera</taxon>
        <taxon>Demospongiae</taxon>
        <taxon>Heteroscleromorpha</taxon>
        <taxon>Haplosclerida</taxon>
        <taxon>Niphatidae</taxon>
        <taxon>Amphimedon</taxon>
    </lineage>
</organism>
<evidence type="ECO:0008006" key="13">
    <source>
        <dbReference type="Google" id="ProtNLM"/>
    </source>
</evidence>
<dbReference type="InterPro" id="IPR008974">
    <property type="entry name" value="TRAF-like"/>
</dbReference>
<dbReference type="EnsemblMetazoa" id="XM_020006810.1">
    <property type="protein sequence ID" value="XP_019862369.1"/>
    <property type="gene ID" value="LOC105316466"/>
</dbReference>
<feature type="domain" description="TRAF-type" evidence="10">
    <location>
        <begin position="196"/>
        <end position="243"/>
    </location>
</feature>
<dbReference type="Pfam" id="PF21355">
    <property type="entry name" value="TRAF-mep_MATH"/>
    <property type="match status" value="1"/>
</dbReference>
<dbReference type="GO" id="GO:0042981">
    <property type="term" value="P:regulation of apoptotic process"/>
    <property type="evidence" value="ECO:0007669"/>
    <property type="project" value="InterPro"/>
</dbReference>
<keyword evidence="12" id="KW-1185">Reference proteome</keyword>
<dbReference type="SUPFAM" id="SSF57850">
    <property type="entry name" value="RING/U-box"/>
    <property type="match status" value="1"/>
</dbReference>
<keyword evidence="4" id="KW-0677">Repeat</keyword>
<evidence type="ECO:0000256" key="3">
    <source>
        <dbReference type="ARBA" id="ARBA00022723"/>
    </source>
</evidence>
<dbReference type="PROSITE" id="PS50145">
    <property type="entry name" value="ZF_TRAF"/>
    <property type="match status" value="2"/>
</dbReference>
<keyword evidence="3 7" id="KW-0479">Metal-binding</keyword>
<dbReference type="InterPro" id="IPR002083">
    <property type="entry name" value="MATH/TRAF_dom"/>
</dbReference>
<dbReference type="InterPro" id="IPR001293">
    <property type="entry name" value="Znf_TRAF"/>
</dbReference>
<dbReference type="PANTHER" id="PTHR10131:SF94">
    <property type="entry name" value="TNF RECEPTOR-ASSOCIATED FACTOR 4"/>
    <property type="match status" value="1"/>
</dbReference>
<dbReference type="InterPro" id="IPR049342">
    <property type="entry name" value="TRAF1-6_MATH_dom"/>
</dbReference>
<dbReference type="GO" id="GO:0008270">
    <property type="term" value="F:zinc ion binding"/>
    <property type="evidence" value="ECO:0007669"/>
    <property type="project" value="UniProtKB-KW"/>
</dbReference>
<sequence length="437" mass="50108">MSICLSFFLKFVNINYLIINNFNNSSNMAALTEDSYGGYDYTFVNGDPSSNYICHICTLVSCDPHQVSCCYNIFCKTCLETQIKQGININCPMCREPMGTNSYFKDGRLEREIKSLKIYCTRYDKEGCQWEGIIGDFIREHVHTCSYQLIECTRGCGAKMLRTDVEAHLSEVCPKRMVSCEYCRRKGPHNLITGTAHLNECSLYPLKCRYEGCDVTKQRMFLPAHEKVCSKAVISCEYSSVGCVKVIKREDQEKHNEEFMKDHLQMAVKRVDSLQMRCSIISISEVFRLTDFVSKRCCNEIWRSPPFYSSPGGYKMILSVYANGRDSAKGTHISCYASLVPGEYDDTLEWPFQGKVKVTLLNQTENANHKTVFITYNSFTPEECKFLTEAKMSEEWGVSHFVPHCDLCPLYDRRNCLYFKVDVIAISETKPWLAGLD</sequence>
<dbReference type="PIRSF" id="PIRSF015614">
    <property type="entry name" value="TRAF"/>
    <property type="match status" value="1"/>
</dbReference>
<dbReference type="PANTHER" id="PTHR10131">
    <property type="entry name" value="TNF RECEPTOR ASSOCIATED FACTOR"/>
    <property type="match status" value="1"/>
</dbReference>
<feature type="zinc finger region" description="TRAF-type" evidence="7">
    <location>
        <begin position="141"/>
        <end position="188"/>
    </location>
</feature>
<dbReference type="InterPro" id="IPR013083">
    <property type="entry name" value="Znf_RING/FYVE/PHD"/>
</dbReference>
<evidence type="ECO:0000259" key="9">
    <source>
        <dbReference type="PROSITE" id="PS50144"/>
    </source>
</evidence>
<dbReference type="GO" id="GO:0005737">
    <property type="term" value="C:cytoplasm"/>
    <property type="evidence" value="ECO:0007669"/>
    <property type="project" value="UniProtKB-SubCell"/>
</dbReference>
<keyword evidence="2" id="KW-0963">Cytoplasm</keyword>
<evidence type="ECO:0000313" key="11">
    <source>
        <dbReference type="EnsemblMetazoa" id="XP_019862369.1"/>
    </source>
</evidence>
<dbReference type="SUPFAM" id="SSF49599">
    <property type="entry name" value="TRAF domain-like"/>
    <property type="match status" value="2"/>
</dbReference>
<feature type="domain" description="TRAF-type" evidence="10">
    <location>
        <begin position="141"/>
        <end position="188"/>
    </location>
</feature>
<evidence type="ECO:0000256" key="1">
    <source>
        <dbReference type="ARBA" id="ARBA00004496"/>
    </source>
</evidence>
<evidence type="ECO:0000256" key="7">
    <source>
        <dbReference type="PROSITE-ProRule" id="PRU00207"/>
    </source>
</evidence>
<dbReference type="Gene3D" id="3.30.40.10">
    <property type="entry name" value="Zinc/RING finger domain, C3HC4 (zinc finger)"/>
    <property type="match status" value="2"/>
</dbReference>
<name>A0AAN0JZM0_AMPQE</name>
<evidence type="ECO:0000256" key="6">
    <source>
        <dbReference type="ARBA" id="ARBA00022833"/>
    </source>
</evidence>
<dbReference type="RefSeq" id="XP_019862369.1">
    <property type="nucleotide sequence ID" value="XM_020006810.1"/>
</dbReference>
<proteinExistence type="predicted"/>
<accession>A0AAN0JZM0</accession>
<feature type="domain" description="MATH" evidence="9">
    <location>
        <begin position="282"/>
        <end position="423"/>
    </location>
</feature>
<evidence type="ECO:0000256" key="5">
    <source>
        <dbReference type="ARBA" id="ARBA00022771"/>
    </source>
</evidence>
<evidence type="ECO:0000259" key="10">
    <source>
        <dbReference type="PROSITE" id="PS50145"/>
    </source>
</evidence>
<protein>
    <recommendedName>
        <fullName evidence="13">RING-type E3 ubiquitin transferase</fullName>
    </recommendedName>
</protein>
<dbReference type="InterPro" id="IPR001841">
    <property type="entry name" value="Znf_RING"/>
</dbReference>
<evidence type="ECO:0000259" key="8">
    <source>
        <dbReference type="PROSITE" id="PS50089"/>
    </source>
</evidence>
<dbReference type="AlphaFoldDB" id="A0AAN0JZM0"/>
<evidence type="ECO:0000256" key="4">
    <source>
        <dbReference type="ARBA" id="ARBA00022737"/>
    </source>
</evidence>